<protein>
    <submittedName>
        <fullName evidence="2">Uncharacterized protein</fullName>
    </submittedName>
</protein>
<proteinExistence type="predicted"/>
<dbReference type="AlphaFoldDB" id="A0A218W2X2"/>
<reference evidence="3" key="1">
    <citation type="journal article" date="2017" name="Plant J.">
        <title>The pomegranate (Punica granatum L.) genome and the genomics of punicalagin biosynthesis.</title>
        <authorList>
            <person name="Qin G."/>
            <person name="Xu C."/>
            <person name="Ming R."/>
            <person name="Tang H."/>
            <person name="Guyot R."/>
            <person name="Kramer E.M."/>
            <person name="Hu Y."/>
            <person name="Yi X."/>
            <person name="Qi Y."/>
            <person name="Xu X."/>
            <person name="Gao Z."/>
            <person name="Pan H."/>
            <person name="Jian J."/>
            <person name="Tian Y."/>
            <person name="Yue Z."/>
            <person name="Xu Y."/>
        </authorList>
    </citation>
    <scope>NUCLEOTIDE SEQUENCE [LARGE SCALE GENOMIC DNA]</scope>
    <source>
        <strain evidence="3">cv. Dabenzi</strain>
    </source>
</reference>
<organism evidence="2 3">
    <name type="scientific">Punica granatum</name>
    <name type="common">Pomegranate</name>
    <dbReference type="NCBI Taxonomy" id="22663"/>
    <lineage>
        <taxon>Eukaryota</taxon>
        <taxon>Viridiplantae</taxon>
        <taxon>Streptophyta</taxon>
        <taxon>Embryophyta</taxon>
        <taxon>Tracheophyta</taxon>
        <taxon>Spermatophyta</taxon>
        <taxon>Magnoliopsida</taxon>
        <taxon>eudicotyledons</taxon>
        <taxon>Gunneridae</taxon>
        <taxon>Pentapetalae</taxon>
        <taxon>rosids</taxon>
        <taxon>malvids</taxon>
        <taxon>Myrtales</taxon>
        <taxon>Lythraceae</taxon>
        <taxon>Punica</taxon>
    </lineage>
</organism>
<evidence type="ECO:0000256" key="1">
    <source>
        <dbReference type="SAM" id="Coils"/>
    </source>
</evidence>
<accession>A0A218W2X2</accession>
<sequence>MEDIKLKHLDEQIANKVAGAETLKIKMEMAKKEWEMSKEKWETAMKDLEELKEKRRETLSS</sequence>
<keyword evidence="1" id="KW-0175">Coiled coil</keyword>
<gene>
    <name evidence="2" type="ORF">CDL15_Pgr000438</name>
</gene>
<dbReference type="EMBL" id="MTKT01005400">
    <property type="protein sequence ID" value="OWM66986.1"/>
    <property type="molecule type" value="Genomic_DNA"/>
</dbReference>
<dbReference type="Proteomes" id="UP000197138">
    <property type="component" value="Unassembled WGS sequence"/>
</dbReference>
<feature type="coiled-coil region" evidence="1">
    <location>
        <begin position="31"/>
        <end position="58"/>
    </location>
</feature>
<evidence type="ECO:0000313" key="3">
    <source>
        <dbReference type="Proteomes" id="UP000197138"/>
    </source>
</evidence>
<name>A0A218W2X2_PUNGR</name>
<evidence type="ECO:0000313" key="2">
    <source>
        <dbReference type="EMBL" id="OWM66986.1"/>
    </source>
</evidence>
<comment type="caution">
    <text evidence="2">The sequence shown here is derived from an EMBL/GenBank/DDBJ whole genome shotgun (WGS) entry which is preliminary data.</text>
</comment>